<sequence length="206" mass="22232">MSKRAQPTTSQNVANNSTILANTSSIVDAVKYKIYMAYQTMTLFFSNKFNILYLFLGIIFVIFGILVLVGKYSDSKVKVFTDYVISFFVDLSHSTGQAIQQLARYFSTFGKGTVEIASGTILSIGSILDEKANLDPLPSTKATAGAPDNATNSIQNPISAAKSSWCLVGQDGSNRGCVEVKDTAKCLSGQIFPTQQLCLNPTPKQG</sequence>
<keyword evidence="1" id="KW-0472">Membrane</keyword>
<keyword evidence="1" id="KW-0812">Transmembrane</keyword>
<name>A0A6C0I2V7_9ZZZZ</name>
<accession>A0A6C0I2V7</accession>
<protein>
    <submittedName>
        <fullName evidence="2">Uncharacterized protein</fullName>
    </submittedName>
</protein>
<proteinExistence type="predicted"/>
<dbReference type="EMBL" id="MN740087">
    <property type="protein sequence ID" value="QHT87338.1"/>
    <property type="molecule type" value="Genomic_DNA"/>
</dbReference>
<feature type="transmembrane region" description="Helical" evidence="1">
    <location>
        <begin position="51"/>
        <end position="69"/>
    </location>
</feature>
<keyword evidence="1" id="KW-1133">Transmembrane helix</keyword>
<organism evidence="2">
    <name type="scientific">viral metagenome</name>
    <dbReference type="NCBI Taxonomy" id="1070528"/>
    <lineage>
        <taxon>unclassified sequences</taxon>
        <taxon>metagenomes</taxon>
        <taxon>organismal metagenomes</taxon>
    </lineage>
</organism>
<reference evidence="2" key="1">
    <citation type="journal article" date="2020" name="Nature">
        <title>Giant virus diversity and host interactions through global metagenomics.</title>
        <authorList>
            <person name="Schulz F."/>
            <person name="Roux S."/>
            <person name="Paez-Espino D."/>
            <person name="Jungbluth S."/>
            <person name="Walsh D.A."/>
            <person name="Denef V.J."/>
            <person name="McMahon K.D."/>
            <person name="Konstantinidis K.T."/>
            <person name="Eloe-Fadrosh E.A."/>
            <person name="Kyrpides N.C."/>
            <person name="Woyke T."/>
        </authorList>
    </citation>
    <scope>NUCLEOTIDE SEQUENCE</scope>
    <source>
        <strain evidence="2">GVMAG-M-3300023184-190</strain>
    </source>
</reference>
<dbReference type="AlphaFoldDB" id="A0A6C0I2V7"/>
<evidence type="ECO:0000256" key="1">
    <source>
        <dbReference type="SAM" id="Phobius"/>
    </source>
</evidence>
<evidence type="ECO:0000313" key="2">
    <source>
        <dbReference type="EMBL" id="QHT87338.1"/>
    </source>
</evidence>